<dbReference type="PDBsum" id="6RDS"/>
<dbReference type="EMDB" id="EMD-4823"/>
<dbReference type="PDB" id="6RE3">
    <property type="method" value="EM"/>
    <property type="resolution" value="3.30 A"/>
    <property type="chains" value="Q=1-74"/>
</dbReference>
<dbReference type="PDB" id="6RD9">
    <property type="method" value="EM"/>
    <property type="resolution" value="3.00 A"/>
    <property type="chains" value="Q=1-74"/>
</dbReference>
<dbReference type="EMDB" id="EMD-4833"/>
<dbReference type="EMDB" id="EMD-4836"/>
<dbReference type="PDBsum" id="6RED"/>
<protein>
    <submittedName>
        <fullName evidence="2 3">epsilon: Polytomella F-ATP synthase epsilon subunit</fullName>
    </submittedName>
</protein>
<dbReference type="EMDB" id="EMD-4805"/>
<dbReference type="PDBsum" id="6RE6"/>
<dbReference type="EMDB" id="EMD-4856"/>
<dbReference type="PDBsum" id="6RE1"/>
<dbReference type="EMDB" id="EMD-4824"/>
<dbReference type="PDBsum" id="6RDC"/>
<dbReference type="InterPro" id="IPR006721">
    <property type="entry name" value="ATP_synth_F1_esu_mt"/>
</dbReference>
<dbReference type="PDBsum" id="6RDB"/>
<dbReference type="PDB" id="6REC">
    <property type="method" value="EM"/>
    <property type="resolution" value="3.30 A"/>
    <property type="chains" value="Q=1-74"/>
</dbReference>
<dbReference type="PDBsum" id="6RDU"/>
<dbReference type="PDB" id="6RDP">
    <property type="method" value="EM"/>
    <property type="resolution" value="2.80 A"/>
    <property type="chains" value="Q=1-74"/>
</dbReference>
<dbReference type="PDB" id="6RE0">
    <property type="method" value="EM"/>
    <property type="resolution" value="3.60 A"/>
    <property type="chains" value="Q=1-74"/>
</dbReference>
<dbReference type="PDBsum" id="6RES"/>
<dbReference type="EMDB" id="EMD-4854"/>
<evidence type="ECO:0000256" key="1">
    <source>
        <dbReference type="ARBA" id="ARBA00009502"/>
    </source>
</evidence>
<dbReference type="EMDB" id="EMD-4831"/>
<dbReference type="PDBsum" id="6RE0"/>
<dbReference type="PDBsum" id="6RDO"/>
<dbReference type="SMR" id="A0A5H1ZR74"/>
<dbReference type="PDB" id="6RDX">
    <property type="method" value="EM"/>
    <property type="resolution" value="3.90 A"/>
    <property type="chains" value="Q=1-74"/>
</dbReference>
<dbReference type="PDBsum" id="6RD4"/>
<dbReference type="PDB" id="6RDJ">
    <property type="method" value="EM"/>
    <property type="resolution" value="2.90 A"/>
    <property type="chains" value="Q=1-74"/>
</dbReference>
<dbReference type="EMDB" id="EMD-4857"/>
<dbReference type="PDBsum" id="6RDP"/>
<dbReference type="GO" id="GO:0045259">
    <property type="term" value="C:proton-transporting ATP synthase complex"/>
    <property type="evidence" value="ECO:0007669"/>
    <property type="project" value="InterPro"/>
</dbReference>
<dbReference type="PDB" id="6RE7">
    <property type="method" value="EM"/>
    <property type="resolution" value="3.10 A"/>
    <property type="chains" value="Q=1-74"/>
</dbReference>
<dbReference type="PDB" id="6REA">
    <property type="method" value="EM"/>
    <property type="resolution" value="3.60 A"/>
    <property type="chains" value="Q=1-74"/>
</dbReference>
<dbReference type="EMDB" id="EMD-4818"/>
<dbReference type="EMDB" id="EMD-4843"/>
<dbReference type="EMDB" id="EMD-4837"/>
<dbReference type="PDBsum" id="6RDI"/>
<dbReference type="PDB" id="6RDW">
    <property type="method" value="EM"/>
    <property type="resolution" value="3.80 A"/>
    <property type="chains" value="Q=1-74"/>
</dbReference>
<dbReference type="CDD" id="cd12153">
    <property type="entry name" value="F1-ATPase_epsilon"/>
    <property type="match status" value="1"/>
</dbReference>
<dbReference type="EMDB" id="EMD-4830"/>
<dbReference type="PDBsum" id="6RDY"/>
<dbReference type="AlphaFoldDB" id="A0A5H1ZR74"/>
<dbReference type="PDB" id="6RER">
    <property type="method" value="EM"/>
    <property type="resolution" value="2.90 A"/>
    <property type="chains" value="Q=1-74"/>
</dbReference>
<dbReference type="PDB" id="6RDZ">
    <property type="method" value="EM"/>
    <property type="resolution" value="3.50 A"/>
    <property type="chains" value="Q=1-74"/>
</dbReference>
<dbReference type="EMDB" id="EMD-4826"/>
<dbReference type="EMDB" id="EMD-4834"/>
<dbReference type="PDB" id="6RDO">
    <property type="method" value="EM"/>
    <property type="resolution" value="3.10 A"/>
    <property type="chains" value="Q=1-74"/>
</dbReference>
<dbReference type="PDB" id="6RDY">
    <property type="method" value="EM"/>
    <property type="resolution" value="3.60 A"/>
    <property type="chains" value="Q=1-74"/>
</dbReference>
<dbReference type="EMDB" id="EMD-4829"/>
<dbReference type="PDBsum" id="6RDV"/>
<dbReference type="EMDB" id="EMD-4827"/>
<dbReference type="PDB" id="6RES">
    <property type="method" value="EM"/>
    <property type="resolution" value="4.30 A"/>
    <property type="chains" value="Q=1-74"/>
</dbReference>
<evidence type="ECO:0000313" key="2">
    <source>
        <dbReference type="PDB" id="6RD4"/>
    </source>
</evidence>
<dbReference type="EMDB" id="EMD-4853"/>
<dbReference type="PDB" id="6RE8">
    <property type="method" value="EM"/>
    <property type="resolution" value="3.80 A"/>
    <property type="chains" value="Q=1-74"/>
</dbReference>
<dbReference type="PDB" id="6RDB">
    <property type="method" value="EM"/>
    <property type="resolution" value="2.80 A"/>
    <property type="chains" value="Q=1-74"/>
</dbReference>
<dbReference type="PDB" id="6RD4">
    <property type="method" value="EM"/>
    <property type="resolution" value="2.90 A"/>
    <property type="chains" value="Q=1-74"/>
</dbReference>
<dbReference type="PDBsum" id="6RDN"/>
<dbReference type="Gene3D" id="1.10.1620.20">
    <property type="entry name" value="ATP synthase, F1 complex, epsilon subunit superfamily, mitochondrial"/>
    <property type="match status" value="1"/>
</dbReference>
<dbReference type="EMDB" id="EMD-4813"/>
<dbReference type="EMDB" id="EMD-4844"/>
<dbReference type="EMDB" id="EMD-4819"/>
<dbReference type="PDB" id="6RE6">
    <property type="method" value="EM"/>
    <property type="resolution" value="3.40 A"/>
    <property type="chains" value="Q=1-74"/>
</dbReference>
<keyword evidence="5 6" id="KW-0002">3D-structure</keyword>
<dbReference type="PDBsum" id="6RE9"/>
<organism evidence="4">
    <name type="scientific">Polytomella sp. Pringsheim 198.80</name>
    <dbReference type="NCBI Taxonomy" id="37502"/>
    <lineage>
        <taxon>Eukaryota</taxon>
        <taxon>Viridiplantae</taxon>
        <taxon>Chlorophyta</taxon>
        <taxon>core chlorophytes</taxon>
        <taxon>Chlorophyceae</taxon>
        <taxon>CS clade</taxon>
        <taxon>Chlamydomonadales</taxon>
        <taxon>Chlamydomonadaceae</taxon>
        <taxon>Polytomella</taxon>
    </lineage>
</organism>
<dbReference type="PDBsum" id="6RE4"/>
<dbReference type="EMDB" id="EMD-4838"/>
<dbReference type="PDB" id="6REU">
    <property type="method" value="EM"/>
    <property type="resolution" value="4.20 A"/>
    <property type="chains" value="Q=1-74"/>
</dbReference>
<comment type="similarity">
    <text evidence="1">Belongs to the eukaryotic ATPase epsilon family.</text>
</comment>
<dbReference type="PDBsum" id="6RDE"/>
<dbReference type="PDBsum" id="6RD9"/>
<dbReference type="PDB" id="6RET">
    <property type="method" value="EM"/>
    <property type="resolution" value="4.30 A"/>
    <property type="chains" value="Q=1-74"/>
</dbReference>
<dbReference type="EMDB" id="EMD-4835"/>
<dbReference type="PDB" id="6RDR">
    <property type="method" value="EM"/>
    <property type="resolution" value="4.10 A"/>
    <property type="chains" value="Q=1-74"/>
</dbReference>
<dbReference type="PDBsum" id="6RDX"/>
<dbReference type="PDB" id="6REF">
    <property type="method" value="EM"/>
    <property type="resolution" value="3.30 A"/>
    <property type="chains" value="Q=1-74"/>
</dbReference>
<dbReference type="EMDB" id="EMD-4839"/>
<dbReference type="PDBsum" id="6RDL"/>
<dbReference type="PDB" id="6RE9">
    <property type="method" value="EM"/>
    <property type="resolution" value="3.90 A"/>
    <property type="chains" value="Q=1-74"/>
</dbReference>
<dbReference type="PDBsum" id="6REP"/>
<accession>A0A5H1ZR74</accession>
<dbReference type="PDBsum" id="6RDR"/>
<dbReference type="EMDB" id="EMD-4847"/>
<dbReference type="PDBsum" id="6REA"/>
<dbReference type="PDB" id="6RDS">
    <property type="method" value="EM"/>
    <property type="resolution" value="3.80 A"/>
    <property type="chains" value="Q=1-74"/>
</dbReference>
<dbReference type="PDB" id="6RDH">
    <property type="method" value="EM"/>
    <property type="resolution" value="3.00 A"/>
    <property type="chains" value="Q=1-74"/>
</dbReference>
<dbReference type="EMDB" id="EMD-4852"/>
<dbReference type="PDB" id="6RDI">
    <property type="method" value="EM"/>
    <property type="resolution" value="3.20 A"/>
    <property type="chains" value="Q=1-74"/>
</dbReference>
<dbReference type="PDB" id="6RDC">
    <property type="method" value="EM"/>
    <property type="resolution" value="3.20 A"/>
    <property type="chains" value="Q=1-74"/>
</dbReference>
<evidence type="ECO:0007829" key="5">
    <source>
        <dbReference type="PDB" id="6RD4"/>
    </source>
</evidence>
<dbReference type="PDBsum" id="6RDM"/>
<dbReference type="EMDB" id="EMD-4821"/>
<dbReference type="PDB" id="6RE5">
    <property type="method" value="EM"/>
    <property type="resolution" value="3.20 A"/>
    <property type="chains" value="Q=1-74"/>
</dbReference>
<dbReference type="EMDB" id="EMD-4825"/>
<dbReference type="PDB" id="6REP">
    <property type="method" value="EM"/>
    <property type="resolution" value="3.10 A"/>
    <property type="chains" value="Q=1-74"/>
</dbReference>
<dbReference type="PDB" id="6RDE">
    <property type="method" value="EM"/>
    <property type="resolution" value="2.90 A"/>
    <property type="chains" value="Q=1-74"/>
</dbReference>
<dbReference type="EMDB" id="EMD-4851"/>
<dbReference type="EMDB" id="EMD-4841"/>
<dbReference type="GO" id="GO:0046933">
    <property type="term" value="F:proton-transporting ATP synthase activity, rotational mechanism"/>
    <property type="evidence" value="ECO:0007669"/>
    <property type="project" value="InterPro"/>
</dbReference>
<dbReference type="PDB" id="6RDN">
    <property type="method" value="EM"/>
    <property type="resolution" value="3.20 A"/>
    <property type="chains" value="Q=1-74"/>
</dbReference>
<dbReference type="PDBsum" id="6REB"/>
<evidence type="ECO:0000313" key="3">
    <source>
        <dbReference type="PDB" id="6RD9"/>
    </source>
</evidence>
<dbReference type="PDB" id="6RDU">
    <property type="method" value="EM"/>
    <property type="resolution" value="3.50 A"/>
    <property type="chains" value="Q=1-74"/>
</dbReference>
<dbReference type="PDBsum" id="6RDZ"/>
<dbReference type="PDBsum" id="6RE3"/>
<dbReference type="EMDB" id="EMD-4817"/>
<dbReference type="EMDB" id="EMD-4810"/>
<dbReference type="PDB" id="6RE4">
    <property type="method" value="EM"/>
    <property type="resolution" value="3.00 A"/>
    <property type="chains" value="Q=1-74"/>
</dbReference>
<dbReference type="EMDB" id="EMD-4820"/>
<dbReference type="PDB" id="6RDG">
    <property type="method" value="EM"/>
    <property type="resolution" value="2.90 A"/>
    <property type="chains" value="Q=1-74"/>
</dbReference>
<dbReference type="PDBsum" id="6REU"/>
<dbReference type="PDBsum" id="6REF"/>
<dbReference type="PDBsum" id="6RDQ"/>
<dbReference type="PDB" id="6RDQ">
    <property type="method" value="EM"/>
    <property type="resolution" value="4.00 A"/>
    <property type="chains" value="Q=1-74"/>
</dbReference>
<dbReference type="EMDB" id="EMD-4855"/>
<dbReference type="PDBsum" id="6REC"/>
<proteinExistence type="evidence at protein level"/>
<dbReference type="PDBsum" id="6RE2"/>
<dbReference type="SUPFAM" id="SSF48690">
    <property type="entry name" value="Epsilon subunit of mitochondrial F1F0-ATP synthase"/>
    <property type="match status" value="1"/>
</dbReference>
<dbReference type="PDB" id="6RDV">
    <property type="method" value="EM"/>
    <property type="resolution" value="3.10 A"/>
    <property type="chains" value="Q=1-74"/>
</dbReference>
<dbReference type="EMDB" id="EMD-4850"/>
<dbReference type="PDBsum" id="6RE5"/>
<reference evidence="5 6" key="1">
    <citation type="journal article" date="2019" name="Science">
        <title>Rotary substates of mitochondrial ATP synthase reveal the basis of flexible F&lt;sub&gt;1&lt;/sub&gt;-F&lt;sub&gt;o&lt;/sub&gt; coupling.</title>
        <authorList>
            <person name="Murphy B.J."/>
            <person name="Klusch N."/>
            <person name="Langer J."/>
            <person name="Mills D.J."/>
            <person name="Yildiz O."/>
            <person name="Kuhlbrandt W."/>
        </authorList>
    </citation>
    <scope>STRUCTURE BY ELECTRON MICROSCOPY (2.90 ANGSTROMS)</scope>
</reference>
<dbReference type="PDBsum" id="6RDK"/>
<dbReference type="EMDB" id="EMD-4832"/>
<dbReference type="GO" id="GO:0042776">
    <property type="term" value="P:proton motive force-driven mitochondrial ATP synthesis"/>
    <property type="evidence" value="ECO:0007669"/>
    <property type="project" value="TreeGrafter"/>
</dbReference>
<sequence>MCAPSGPFYRVAGMSYLRYSNICADLLRNVLKEPFKAKAQARQAIHFRQAPYVDGKAGASKVYELENGIPKTAN</sequence>
<dbReference type="EMDB" id="EMD-4845"/>
<dbReference type="InterPro" id="IPR036742">
    <property type="entry name" value="ATP_synth_F1_esu_sf_mt"/>
</dbReference>
<name>A0A5H1ZR74_9CHLO</name>
<dbReference type="GO" id="GO:0005743">
    <property type="term" value="C:mitochondrial inner membrane"/>
    <property type="evidence" value="ECO:0007669"/>
    <property type="project" value="InterPro"/>
</dbReference>
<dbReference type="PDB" id="6REB">
    <property type="method" value="EM"/>
    <property type="resolution" value="3.20 A"/>
    <property type="chains" value="Q=1-74"/>
</dbReference>
<dbReference type="PANTHER" id="PTHR12448:SF0">
    <property type="entry name" value="ATP SYNTHASE SUBUNIT EPSILON, MITOCHONDRIAL"/>
    <property type="match status" value="1"/>
</dbReference>
<evidence type="ECO:0000313" key="4">
    <source>
        <dbReference type="PDB" id="6RDE"/>
    </source>
</evidence>
<dbReference type="PDBsum" id="6RE8"/>
<dbReference type="PDBsum" id="6REE"/>
<dbReference type="PDB" id="6RED">
    <property type="method" value="EM"/>
    <property type="resolution" value="3.00 A"/>
    <property type="chains" value="Q=1-74"/>
</dbReference>
<dbReference type="Pfam" id="PF04627">
    <property type="entry name" value="ATP-synt_Eps"/>
    <property type="match status" value="1"/>
</dbReference>
<dbReference type="PANTHER" id="PTHR12448">
    <property type="entry name" value="ATP SYNTHASE EPSILON CHAIN, MITOCHONDRIAL"/>
    <property type="match status" value="1"/>
</dbReference>
<dbReference type="EMDB" id="EMD-4812"/>
<dbReference type="EMDB" id="EMD-4828"/>
<dbReference type="EMDB" id="EMD-4840"/>
<dbReference type="PDBsum" id="6RDJ"/>
<dbReference type="PDBsum" id="6RER"/>
<dbReference type="PDB" id="6REE">
    <property type="method" value="EM"/>
    <property type="resolution" value="3.10 A"/>
    <property type="chains" value="Q=1-74"/>
</dbReference>
<dbReference type="PDBsum" id="6RDH"/>
<dbReference type="EMDB" id="EMD-4849"/>
<dbReference type="EMDB" id="EMD-4842"/>
<dbReference type="PDBsum" id="6RE7"/>
<dbReference type="PDB" id="6RE1">
    <property type="method" value="EM"/>
    <property type="resolution" value="3.20 A"/>
    <property type="chains" value="Q=1-74"/>
</dbReference>
<dbReference type="EMDB" id="EMD-4815"/>
<dbReference type="PDB" id="6RE2">
    <property type="method" value="EM"/>
    <property type="resolution" value="3.20 A"/>
    <property type="chains" value="Q=1-74"/>
</dbReference>
<dbReference type="PDB" id="6RDT">
    <property type="method" value="EM"/>
    <property type="resolution" value="3.40 A"/>
    <property type="chains" value="Q=1-74"/>
</dbReference>
<dbReference type="PDBsum" id="6RDW"/>
<dbReference type="PDB" id="6RDM">
    <property type="method" value="EM"/>
    <property type="resolution" value="3.44 A"/>
    <property type="chains" value="Q=1-74"/>
</dbReference>
<dbReference type="EMDB" id="EMD-4848"/>
<dbReference type="EMDB" id="EMD-4822"/>
<dbReference type="PDBsum" id="6RDT"/>
<evidence type="ECO:0007829" key="6">
    <source>
        <dbReference type="PDB" id="6RD9"/>
    </source>
</evidence>
<dbReference type="PDBsum" id="6RET"/>
<dbReference type="PDB" id="6RDK">
    <property type="method" value="EM"/>
    <property type="resolution" value="3.70 A"/>
    <property type="chains" value="Q=1-74"/>
</dbReference>
<dbReference type="PDBsum" id="6RDG"/>
<dbReference type="PDB" id="6RDL">
    <property type="method" value="EM"/>
    <property type="resolution" value="3.70 A"/>
    <property type="chains" value="Q=1-74"/>
</dbReference>
<dbReference type="EMDB" id="EMD-4846"/>